<dbReference type="Proteomes" id="UP000321484">
    <property type="component" value="Unassembled WGS sequence"/>
</dbReference>
<evidence type="ECO:0000313" key="3">
    <source>
        <dbReference type="EMBL" id="GEN78273.1"/>
    </source>
</evidence>
<feature type="transmembrane region" description="Helical" evidence="2">
    <location>
        <begin position="268"/>
        <end position="285"/>
    </location>
</feature>
<feature type="transmembrane region" description="Helical" evidence="2">
    <location>
        <begin position="445"/>
        <end position="463"/>
    </location>
</feature>
<name>A0A511YSV9_9CELL</name>
<feature type="transmembrane region" description="Helical" evidence="2">
    <location>
        <begin position="45"/>
        <end position="64"/>
    </location>
</feature>
<feature type="region of interest" description="Disordered" evidence="1">
    <location>
        <begin position="526"/>
        <end position="558"/>
    </location>
</feature>
<evidence type="ECO:0008006" key="5">
    <source>
        <dbReference type="Google" id="ProtNLM"/>
    </source>
</evidence>
<comment type="caution">
    <text evidence="3">The sequence shown here is derived from an EMBL/GenBank/DDBJ whole genome shotgun (WGS) entry which is preliminary data.</text>
</comment>
<organism evidence="3 4">
    <name type="scientific">Actinotalea fermentans</name>
    <dbReference type="NCBI Taxonomy" id="43671"/>
    <lineage>
        <taxon>Bacteria</taxon>
        <taxon>Bacillati</taxon>
        <taxon>Actinomycetota</taxon>
        <taxon>Actinomycetes</taxon>
        <taxon>Micrococcales</taxon>
        <taxon>Cellulomonadaceae</taxon>
        <taxon>Actinotalea</taxon>
    </lineage>
</organism>
<dbReference type="InterPro" id="IPR018674">
    <property type="entry name" value="DUF2142_membrane"/>
</dbReference>
<sequence>MSVGHTGTVPRSRPATSSHGRAVLRGRADNLRAVRSLGAVVGRTTVVRVLSAVLVMVSLAAWAVGSPVGSSPDEDFHLTSIWCGQGVRDGLCEEGGSPVSREVPAALHEARCYAFHPEESAACQGSSITDPDGRMLDTERGNFLGDYPPVFFSVMSVLVGDSIEGSVIAMRLLNAMIFVLFVAGAFVLATPALRRGLVLGVAVTFVPLGTFIVPSVNPSSWALTSAATVFVTCLVHLTANGRRRQLLSAGLLALAVGLGAGARGDAALYAGLSIGAALLVTLRADRRWVVRAVYPAVLACLSGIAFLTVGQSSAVEGTGAQVFSLGRVLRTVADVPALWAGALGSWGLGWLDTGMPALVWTVMFGLFMTVLVSGIRGIARPQGLAVAGAALAALLVPAYIQYLTGVPVGAYVQPRYVLPLMILLVLTVVCRVDGRAPTISTGQRWLAVGGMSAAHALALYSNIRRYVYGTDVESINLGVASEWWWSGGVPGPMVVWLLGSSAFAAGLVLLSRELVVQEVSVTPTAPTLRGDTAPAAPGVEVASTPGASDRSSGPESLR</sequence>
<keyword evidence="4" id="KW-1185">Reference proteome</keyword>
<feature type="transmembrane region" description="Helical" evidence="2">
    <location>
        <begin position="220"/>
        <end position="239"/>
    </location>
</feature>
<feature type="region of interest" description="Disordered" evidence="1">
    <location>
        <begin position="1"/>
        <end position="22"/>
    </location>
</feature>
<evidence type="ECO:0000256" key="1">
    <source>
        <dbReference type="SAM" id="MobiDB-lite"/>
    </source>
</evidence>
<feature type="transmembrane region" description="Helical" evidence="2">
    <location>
        <begin position="196"/>
        <end position="214"/>
    </location>
</feature>
<feature type="transmembrane region" description="Helical" evidence="2">
    <location>
        <begin position="246"/>
        <end position="262"/>
    </location>
</feature>
<dbReference type="AlphaFoldDB" id="A0A511YSV9"/>
<dbReference type="EMBL" id="BJYK01000001">
    <property type="protein sequence ID" value="GEN78273.1"/>
    <property type="molecule type" value="Genomic_DNA"/>
</dbReference>
<evidence type="ECO:0000313" key="4">
    <source>
        <dbReference type="Proteomes" id="UP000321484"/>
    </source>
</evidence>
<feature type="transmembrane region" description="Helical" evidence="2">
    <location>
        <begin position="353"/>
        <end position="372"/>
    </location>
</feature>
<feature type="compositionally biased region" description="Polar residues" evidence="1">
    <location>
        <begin position="545"/>
        <end position="558"/>
    </location>
</feature>
<feature type="transmembrane region" description="Helical" evidence="2">
    <location>
        <begin position="168"/>
        <end position="189"/>
    </location>
</feature>
<feature type="transmembrane region" description="Helical" evidence="2">
    <location>
        <begin position="292"/>
        <end position="309"/>
    </location>
</feature>
<reference evidence="3 4" key="1">
    <citation type="submission" date="2019-07" db="EMBL/GenBank/DDBJ databases">
        <title>Whole genome shotgun sequence of Actinotalea fermentans NBRC 105374.</title>
        <authorList>
            <person name="Hosoyama A."/>
            <person name="Uohara A."/>
            <person name="Ohji S."/>
            <person name="Ichikawa N."/>
        </authorList>
    </citation>
    <scope>NUCLEOTIDE SEQUENCE [LARGE SCALE GENOMIC DNA]</scope>
    <source>
        <strain evidence="3 4">NBRC 105374</strain>
    </source>
</reference>
<keyword evidence="2" id="KW-0812">Transmembrane</keyword>
<dbReference type="Pfam" id="PF09913">
    <property type="entry name" value="DUF2142"/>
    <property type="match status" value="1"/>
</dbReference>
<proteinExistence type="predicted"/>
<feature type="transmembrane region" description="Helical" evidence="2">
    <location>
        <begin position="416"/>
        <end position="433"/>
    </location>
</feature>
<feature type="transmembrane region" description="Helical" evidence="2">
    <location>
        <begin position="384"/>
        <end position="404"/>
    </location>
</feature>
<feature type="transmembrane region" description="Helical" evidence="2">
    <location>
        <begin position="483"/>
        <end position="510"/>
    </location>
</feature>
<keyword evidence="2" id="KW-0472">Membrane</keyword>
<accession>A0A511YSV9</accession>
<evidence type="ECO:0000256" key="2">
    <source>
        <dbReference type="SAM" id="Phobius"/>
    </source>
</evidence>
<keyword evidence="2" id="KW-1133">Transmembrane helix</keyword>
<protein>
    <recommendedName>
        <fullName evidence="5">Glycosyltransferase RgtA/B/C/D-like domain-containing protein</fullName>
    </recommendedName>
</protein>
<gene>
    <name evidence="3" type="ORF">AFE02nite_00070</name>
</gene>